<keyword evidence="3" id="KW-1185">Reference proteome</keyword>
<sequence>MFALMVFLVALTQTQSSKRTFKQCVDESNISFQHLEDLLVGTSFANNTAVHAFCFCQLERLDLMTGDGKVHLSPLKRMCQEYKTEECEEFDKCERLTGRTKEETAFLIYKCIFPL</sequence>
<protein>
    <submittedName>
        <fullName evidence="2">Uncharacterized protein</fullName>
    </submittedName>
</protein>
<comment type="caution">
    <text evidence="2">The sequence shown here is derived from an EMBL/GenBank/DDBJ whole genome shotgun (WGS) entry which is preliminary data.</text>
</comment>
<reference evidence="2 3" key="1">
    <citation type="journal article" date="2018" name="Elife">
        <title>Firefly genomes illuminate parallel origins of bioluminescence in beetles.</title>
        <authorList>
            <person name="Fallon T.R."/>
            <person name="Lower S.E."/>
            <person name="Chang C.H."/>
            <person name="Bessho-Uehara M."/>
            <person name="Martin G.J."/>
            <person name="Bewick A.J."/>
            <person name="Behringer M."/>
            <person name="Debat H.J."/>
            <person name="Wong I."/>
            <person name="Day J.C."/>
            <person name="Suvorov A."/>
            <person name="Silva C.J."/>
            <person name="Stanger-Hall K.F."/>
            <person name="Hall D.W."/>
            <person name="Schmitz R.J."/>
            <person name="Nelson D.R."/>
            <person name="Lewis S.M."/>
            <person name="Shigenobu S."/>
            <person name="Bybee S.M."/>
            <person name="Larracuente A.M."/>
            <person name="Oba Y."/>
            <person name="Weng J.K."/>
        </authorList>
    </citation>
    <scope>NUCLEOTIDE SEQUENCE [LARGE SCALE GENOMIC DNA]</scope>
    <source>
        <strain evidence="2">1611_PpyrPB1</strain>
        <tissue evidence="2">Whole body</tissue>
    </source>
</reference>
<dbReference type="Proteomes" id="UP000327044">
    <property type="component" value="Unassembled WGS sequence"/>
</dbReference>
<proteinExistence type="predicted"/>
<evidence type="ECO:0000256" key="1">
    <source>
        <dbReference type="SAM" id="SignalP"/>
    </source>
</evidence>
<keyword evidence="1" id="KW-0732">Signal</keyword>
<dbReference type="CDD" id="cd23992">
    <property type="entry name" value="PBP_GOBP"/>
    <property type="match status" value="1"/>
</dbReference>
<dbReference type="Gene3D" id="1.10.238.20">
    <property type="entry name" value="Pheromone/general odorant binding protein domain"/>
    <property type="match status" value="1"/>
</dbReference>
<accession>A0A5N4A8F1</accession>
<dbReference type="EMBL" id="VVIM01000009">
    <property type="protein sequence ID" value="KAB0793594.1"/>
    <property type="molecule type" value="Genomic_DNA"/>
</dbReference>
<feature type="signal peptide" evidence="1">
    <location>
        <begin position="1"/>
        <end position="16"/>
    </location>
</feature>
<dbReference type="InParanoid" id="A0A5N4A8F1"/>
<evidence type="ECO:0000313" key="3">
    <source>
        <dbReference type="Proteomes" id="UP000327044"/>
    </source>
</evidence>
<name>A0A5N4A8F1_PHOPY</name>
<dbReference type="GO" id="GO:0005549">
    <property type="term" value="F:odorant binding"/>
    <property type="evidence" value="ECO:0007669"/>
    <property type="project" value="InterPro"/>
</dbReference>
<dbReference type="Pfam" id="PF01395">
    <property type="entry name" value="PBP_GOBP"/>
    <property type="match status" value="1"/>
</dbReference>
<organism evidence="2 3">
    <name type="scientific">Photinus pyralis</name>
    <name type="common">Common eastern firefly</name>
    <name type="synonym">Lampyris pyralis</name>
    <dbReference type="NCBI Taxonomy" id="7054"/>
    <lineage>
        <taxon>Eukaryota</taxon>
        <taxon>Metazoa</taxon>
        <taxon>Ecdysozoa</taxon>
        <taxon>Arthropoda</taxon>
        <taxon>Hexapoda</taxon>
        <taxon>Insecta</taxon>
        <taxon>Pterygota</taxon>
        <taxon>Neoptera</taxon>
        <taxon>Endopterygota</taxon>
        <taxon>Coleoptera</taxon>
        <taxon>Polyphaga</taxon>
        <taxon>Elateriformia</taxon>
        <taxon>Elateroidea</taxon>
        <taxon>Lampyridae</taxon>
        <taxon>Lampyrinae</taxon>
        <taxon>Photinus</taxon>
    </lineage>
</organism>
<gene>
    <name evidence="2" type="ORF">PPYR_13214</name>
</gene>
<dbReference type="InterPro" id="IPR036728">
    <property type="entry name" value="PBP_GOBP_sf"/>
</dbReference>
<dbReference type="AlphaFoldDB" id="A0A5N4A8F1"/>
<feature type="chain" id="PRO_5024388285" evidence="1">
    <location>
        <begin position="17"/>
        <end position="115"/>
    </location>
</feature>
<dbReference type="InterPro" id="IPR006170">
    <property type="entry name" value="PBP/GOBP"/>
</dbReference>
<dbReference type="SUPFAM" id="SSF47565">
    <property type="entry name" value="Insect pheromone/odorant-binding proteins"/>
    <property type="match status" value="1"/>
</dbReference>
<evidence type="ECO:0000313" key="2">
    <source>
        <dbReference type="EMBL" id="KAB0793594.1"/>
    </source>
</evidence>